<dbReference type="InterPro" id="IPR029017">
    <property type="entry name" value="Enolase-like_N"/>
</dbReference>
<dbReference type="SUPFAM" id="SSF54826">
    <property type="entry name" value="Enolase N-terminal domain-like"/>
    <property type="match status" value="1"/>
</dbReference>
<proteinExistence type="predicted"/>
<dbReference type="PANTHER" id="PTHR48080">
    <property type="entry name" value="D-GALACTONATE DEHYDRATASE-RELATED"/>
    <property type="match status" value="1"/>
</dbReference>
<dbReference type="GO" id="GO:0009063">
    <property type="term" value="P:amino acid catabolic process"/>
    <property type="evidence" value="ECO:0007669"/>
    <property type="project" value="InterPro"/>
</dbReference>
<evidence type="ECO:0000259" key="1">
    <source>
        <dbReference type="SMART" id="SM00922"/>
    </source>
</evidence>
<evidence type="ECO:0000313" key="3">
    <source>
        <dbReference type="Proteomes" id="UP000199220"/>
    </source>
</evidence>
<dbReference type="InterPro" id="IPR034593">
    <property type="entry name" value="DgoD-like"/>
</dbReference>
<dbReference type="Proteomes" id="UP000199220">
    <property type="component" value="Unassembled WGS sequence"/>
</dbReference>
<dbReference type="InterPro" id="IPR018110">
    <property type="entry name" value="Mandel_Rmase/mucon_lact_enz_CS"/>
</dbReference>
<dbReference type="InterPro" id="IPR013342">
    <property type="entry name" value="Mandelate_racemase_C"/>
</dbReference>
<dbReference type="InterPro" id="IPR036849">
    <property type="entry name" value="Enolase-like_C_sf"/>
</dbReference>
<dbReference type="Gene3D" id="3.20.20.120">
    <property type="entry name" value="Enolase-like C-terminal domain"/>
    <property type="match status" value="1"/>
</dbReference>
<dbReference type="Gene3D" id="3.30.390.10">
    <property type="entry name" value="Enolase-like, N-terminal domain"/>
    <property type="match status" value="1"/>
</dbReference>
<dbReference type="EMBL" id="FNTX01000002">
    <property type="protein sequence ID" value="SEE95010.1"/>
    <property type="molecule type" value="Genomic_DNA"/>
</dbReference>
<evidence type="ECO:0000313" key="2">
    <source>
        <dbReference type="EMBL" id="SEE95010.1"/>
    </source>
</evidence>
<sequence>MTSTDGPAPAFPTVLPPWDAPDDLRITGVRCIVTAPEGMPLVVVRVDTTDPGLYGLGCATFTQRYAAVVEYVEQHLARLLIGRDPGDIEDIGRSAHLSAYWRNGPVANNALSGIDMALWDILGKRTGMPVYRLLGGRVRTAVPTYTHASGATIEDTLEQAQAFIEQGWQHLRLQVGQRGIGTYGAPGTAGGYPGAANPDGWSVSDYLASAPELFARARTELGEEVNLLHDVHSRLTPKQAIMLARSLEPYRLFFLEDVLAPEHFDRLPEVRAASPVPIAVGELCTSMTEAARLISDGGVDLIRCHISTIGGLTPARKLATLAELHGVQTAWHSPADVSPVGAAANVAIDVTSAAFGIQECHVYPEAVHEIFPGTLPVENGYMRPNEAPGWGIDIDEKAAAAHPPVRSGHDQWALGVRGTDGALFAP</sequence>
<dbReference type="OrthoDB" id="9802699at2"/>
<keyword evidence="3" id="KW-1185">Reference proteome</keyword>
<dbReference type="SUPFAM" id="SSF51604">
    <property type="entry name" value="Enolase C-terminal domain-like"/>
    <property type="match status" value="1"/>
</dbReference>
<feature type="domain" description="Mandelate racemase/muconate lactonizing enzyme C-terminal" evidence="1">
    <location>
        <begin position="153"/>
        <end position="277"/>
    </location>
</feature>
<organism evidence="2 3">
    <name type="scientific">Ruania alba</name>
    <dbReference type="NCBI Taxonomy" id="648782"/>
    <lineage>
        <taxon>Bacteria</taxon>
        <taxon>Bacillati</taxon>
        <taxon>Actinomycetota</taxon>
        <taxon>Actinomycetes</taxon>
        <taxon>Micrococcales</taxon>
        <taxon>Ruaniaceae</taxon>
        <taxon>Ruania</taxon>
    </lineage>
</organism>
<dbReference type="Pfam" id="PF13378">
    <property type="entry name" value="MR_MLE_C"/>
    <property type="match status" value="1"/>
</dbReference>
<dbReference type="Pfam" id="PF02746">
    <property type="entry name" value="MR_MLE_N"/>
    <property type="match status" value="1"/>
</dbReference>
<dbReference type="RefSeq" id="WP_089774685.1">
    <property type="nucleotide sequence ID" value="NZ_FNTX01000002.1"/>
</dbReference>
<reference evidence="3" key="1">
    <citation type="submission" date="2016-10" db="EMBL/GenBank/DDBJ databases">
        <authorList>
            <person name="Varghese N."/>
            <person name="Submissions S."/>
        </authorList>
    </citation>
    <scope>NUCLEOTIDE SEQUENCE [LARGE SCALE GENOMIC DNA]</scope>
    <source>
        <strain evidence="3">DSM 21368</strain>
    </source>
</reference>
<dbReference type="SFLD" id="SFLDS00001">
    <property type="entry name" value="Enolase"/>
    <property type="match status" value="1"/>
</dbReference>
<dbReference type="InterPro" id="IPR029065">
    <property type="entry name" value="Enolase_C-like"/>
</dbReference>
<dbReference type="AlphaFoldDB" id="A0A1H5N0N9"/>
<protein>
    <submittedName>
        <fullName evidence="2">Mannonate dehydratase</fullName>
    </submittedName>
</protein>
<dbReference type="InterPro" id="IPR013341">
    <property type="entry name" value="Mandelate_racemase_N_dom"/>
</dbReference>
<dbReference type="GO" id="GO:0000287">
    <property type="term" value="F:magnesium ion binding"/>
    <property type="evidence" value="ECO:0007669"/>
    <property type="project" value="UniProtKB-ARBA"/>
</dbReference>
<name>A0A1H5N0N9_9MICO</name>
<dbReference type="PANTHER" id="PTHR48080:SF6">
    <property type="entry name" value="STARVATION-SENSING PROTEIN RSPA"/>
    <property type="match status" value="1"/>
</dbReference>
<dbReference type="STRING" id="648782.SAMN04488554_3811"/>
<accession>A0A1H5N0N9</accession>
<dbReference type="PROSITE" id="PS00908">
    <property type="entry name" value="MR_MLE_1"/>
    <property type="match status" value="1"/>
</dbReference>
<dbReference type="SMART" id="SM00922">
    <property type="entry name" value="MR_MLE"/>
    <property type="match status" value="1"/>
</dbReference>
<gene>
    <name evidence="2" type="ORF">SAMN04488554_3811</name>
</gene>